<sequence>YGRPISYPPQYPGNNYDYYSRPGLPTWGNGNWQNNNGQWQNNPGQWQNNGRESDVNFPIDIPAEATQPPFPVNGDQGANDDFSSNNKPGLPTAPIADGEYSEGKSNGVNFPGDNSGIPALPPLSPVATEAPVLPTLTPVPGSVDAIMTEKPSELPPLAPVLTEKHG</sequence>
<dbReference type="OrthoDB" id="425190at2759"/>
<reference evidence="2" key="1">
    <citation type="submission" date="2015-09" db="EMBL/GenBank/DDBJ databases">
        <title>De novo assembly of Pectinophora gossypiella (Pink Bollworm) gut transcriptome.</title>
        <authorList>
            <person name="Tassone E.E."/>
        </authorList>
    </citation>
    <scope>NUCLEOTIDE SEQUENCE</scope>
</reference>
<feature type="region of interest" description="Disordered" evidence="1">
    <location>
        <begin position="28"/>
        <end position="123"/>
    </location>
</feature>
<feature type="compositionally biased region" description="Low complexity" evidence="1">
    <location>
        <begin position="28"/>
        <end position="50"/>
    </location>
</feature>
<feature type="non-terminal residue" evidence="2">
    <location>
        <position position="1"/>
    </location>
</feature>
<dbReference type="EMBL" id="GDQN01007222">
    <property type="protein sequence ID" value="JAT83832.1"/>
    <property type="molecule type" value="Transcribed_RNA"/>
</dbReference>
<feature type="non-terminal residue" evidence="2">
    <location>
        <position position="166"/>
    </location>
</feature>
<accession>A0A1E1WA07</accession>
<evidence type="ECO:0000313" key="2">
    <source>
        <dbReference type="EMBL" id="JAT83832.1"/>
    </source>
</evidence>
<dbReference type="AlphaFoldDB" id="A0A1E1WA07"/>
<organism evidence="2">
    <name type="scientific">Pectinophora gossypiella</name>
    <name type="common">Cotton pink bollworm</name>
    <name type="synonym">Depressaria gossypiella</name>
    <dbReference type="NCBI Taxonomy" id="13191"/>
    <lineage>
        <taxon>Eukaryota</taxon>
        <taxon>Metazoa</taxon>
        <taxon>Ecdysozoa</taxon>
        <taxon>Arthropoda</taxon>
        <taxon>Hexapoda</taxon>
        <taxon>Insecta</taxon>
        <taxon>Pterygota</taxon>
        <taxon>Neoptera</taxon>
        <taxon>Endopterygota</taxon>
        <taxon>Lepidoptera</taxon>
        <taxon>Glossata</taxon>
        <taxon>Ditrysia</taxon>
        <taxon>Gelechioidea</taxon>
        <taxon>Gelechiidae</taxon>
        <taxon>Apatetrinae</taxon>
        <taxon>Pectinophora</taxon>
    </lineage>
</organism>
<protein>
    <submittedName>
        <fullName evidence="2">Uncharacterized protein</fullName>
    </submittedName>
</protein>
<gene>
    <name evidence="2" type="ORF">g.18235</name>
</gene>
<proteinExistence type="predicted"/>
<name>A0A1E1WA07_PECGO</name>
<evidence type="ECO:0000256" key="1">
    <source>
        <dbReference type="SAM" id="MobiDB-lite"/>
    </source>
</evidence>